<accession>A0A2P2QWF2</accession>
<reference evidence="1" key="1">
    <citation type="submission" date="2018-02" db="EMBL/GenBank/DDBJ databases">
        <title>Rhizophora mucronata_Transcriptome.</title>
        <authorList>
            <person name="Meera S.P."/>
            <person name="Sreeshan A."/>
            <person name="Augustine A."/>
        </authorList>
    </citation>
    <scope>NUCLEOTIDE SEQUENCE</scope>
    <source>
        <tissue evidence="1">Leaf</tissue>
    </source>
</reference>
<sequence>MAFHHERRAVRPRNYGLCSNTELMKQSWHSQVPNPMNQRNYCCLDQHVPHYPIGKEDSLCLLKSCYSTTPDTSACQDCAG</sequence>
<evidence type="ECO:0000313" key="1">
    <source>
        <dbReference type="EMBL" id="MBX71224.1"/>
    </source>
</evidence>
<organism evidence="1">
    <name type="scientific">Rhizophora mucronata</name>
    <name type="common">Asiatic mangrove</name>
    <dbReference type="NCBI Taxonomy" id="61149"/>
    <lineage>
        <taxon>Eukaryota</taxon>
        <taxon>Viridiplantae</taxon>
        <taxon>Streptophyta</taxon>
        <taxon>Embryophyta</taxon>
        <taxon>Tracheophyta</taxon>
        <taxon>Spermatophyta</taxon>
        <taxon>Magnoliopsida</taxon>
        <taxon>eudicotyledons</taxon>
        <taxon>Gunneridae</taxon>
        <taxon>Pentapetalae</taxon>
        <taxon>rosids</taxon>
        <taxon>fabids</taxon>
        <taxon>Malpighiales</taxon>
        <taxon>Rhizophoraceae</taxon>
        <taxon>Rhizophora</taxon>
    </lineage>
</organism>
<name>A0A2P2QWF2_RHIMU</name>
<protein>
    <submittedName>
        <fullName evidence="1">Uncharacterized protein</fullName>
    </submittedName>
</protein>
<proteinExistence type="predicted"/>
<dbReference type="EMBL" id="GGEC01090740">
    <property type="protein sequence ID" value="MBX71224.1"/>
    <property type="molecule type" value="Transcribed_RNA"/>
</dbReference>
<dbReference type="AlphaFoldDB" id="A0A2P2QWF2"/>